<dbReference type="InterPro" id="IPR029058">
    <property type="entry name" value="AB_hydrolase_fold"/>
</dbReference>
<feature type="non-terminal residue" evidence="1">
    <location>
        <position position="1"/>
    </location>
</feature>
<organism evidence="1 2">
    <name type="scientific">Treponema lecithinolyticum ATCC 700332</name>
    <dbReference type="NCBI Taxonomy" id="1321815"/>
    <lineage>
        <taxon>Bacteria</taxon>
        <taxon>Pseudomonadati</taxon>
        <taxon>Spirochaetota</taxon>
        <taxon>Spirochaetia</taxon>
        <taxon>Spirochaetales</taxon>
        <taxon>Treponemataceae</taxon>
        <taxon>Treponema</taxon>
    </lineage>
</organism>
<comment type="caution">
    <text evidence="1">The sequence shown here is derived from an EMBL/GenBank/DDBJ whole genome shotgun (WGS) entry which is preliminary data.</text>
</comment>
<dbReference type="SUPFAM" id="SSF53474">
    <property type="entry name" value="alpha/beta-Hydrolases"/>
    <property type="match status" value="1"/>
</dbReference>
<name>A0ABN0NYY8_TRELE</name>
<feature type="non-terminal residue" evidence="1">
    <location>
        <position position="226"/>
    </location>
</feature>
<dbReference type="InterPro" id="IPR003386">
    <property type="entry name" value="LACT/PDAT_acylTrfase"/>
</dbReference>
<dbReference type="Pfam" id="PF02450">
    <property type="entry name" value="LCAT"/>
    <property type="match status" value="1"/>
</dbReference>
<dbReference type="Gene3D" id="3.40.50.1820">
    <property type="entry name" value="alpha/beta hydrolase"/>
    <property type="match status" value="1"/>
</dbReference>
<dbReference type="EMBL" id="AWVH01000029">
    <property type="protein sequence ID" value="ERJ93258.1"/>
    <property type="molecule type" value="Genomic_DNA"/>
</dbReference>
<evidence type="ECO:0000313" key="1">
    <source>
        <dbReference type="EMBL" id="ERJ93258.1"/>
    </source>
</evidence>
<protein>
    <recommendedName>
        <fullName evidence="3">PGAP1-like protein</fullName>
    </recommendedName>
</protein>
<evidence type="ECO:0008006" key="3">
    <source>
        <dbReference type="Google" id="ProtNLM"/>
    </source>
</evidence>
<reference evidence="1 2" key="1">
    <citation type="submission" date="2013-08" db="EMBL/GenBank/DDBJ databases">
        <authorList>
            <person name="Weinstock G."/>
            <person name="Sodergren E."/>
            <person name="Wylie T."/>
            <person name="Fulton L."/>
            <person name="Fulton R."/>
            <person name="Fronick C."/>
            <person name="O'Laughlin M."/>
            <person name="Godfrey J."/>
            <person name="Miner T."/>
            <person name="Herter B."/>
            <person name="Appelbaum E."/>
            <person name="Cordes M."/>
            <person name="Lek S."/>
            <person name="Wollam A."/>
            <person name="Pepin K.H."/>
            <person name="Palsikar V.B."/>
            <person name="Mitreva M."/>
            <person name="Wilson R.K."/>
        </authorList>
    </citation>
    <scope>NUCLEOTIDE SEQUENCE [LARGE SCALE GENOMIC DNA]</scope>
    <source>
        <strain evidence="1 2">ATCC 700332</strain>
    </source>
</reference>
<accession>A0ABN0NYY8</accession>
<keyword evidence="2" id="KW-1185">Reference proteome</keyword>
<sequence>DTLLKTVETQLRNQETKHIYPVYVCAYDWRKDINDIAAKDVKNVYDKIKEEQETDEMIIITHSMGGLVAREFLRQNPQAAQKIKAVIHGVQPVQGAVQFYAYFKCGARHFSPWWDIPGIILANILGATKKDFAALCSDIPGAIELAPVSNGDKQQWLSWDAQLEQEYGMQVQKDDMFGCYTDTSGIVGLTDSNFDDTVNDLIMKNIGNSKTFHKALELYCHDRTYV</sequence>
<evidence type="ECO:0000313" key="2">
    <source>
        <dbReference type="Proteomes" id="UP000016649"/>
    </source>
</evidence>
<dbReference type="Proteomes" id="UP000016649">
    <property type="component" value="Unassembled WGS sequence"/>
</dbReference>
<gene>
    <name evidence="1" type="ORF">HMPREF9193_01097</name>
</gene>
<proteinExistence type="predicted"/>